<dbReference type="PANTHER" id="PTHR23176:SF129">
    <property type="entry name" value="RHO GTPASE ACTIVATING PROTEIN AT 16F, ISOFORM E-RELATED"/>
    <property type="match status" value="1"/>
</dbReference>
<dbReference type="SMART" id="SM00233">
    <property type="entry name" value="PH"/>
    <property type="match status" value="1"/>
</dbReference>
<dbReference type="InterPro" id="IPR011993">
    <property type="entry name" value="PH-like_dom_sf"/>
</dbReference>
<dbReference type="SMART" id="SM00324">
    <property type="entry name" value="RhoGAP"/>
    <property type="match status" value="1"/>
</dbReference>
<dbReference type="InterPro" id="IPR008936">
    <property type="entry name" value="Rho_GTPase_activation_prot"/>
</dbReference>
<dbReference type="Pfam" id="PF00169">
    <property type="entry name" value="PH"/>
    <property type="match status" value="1"/>
</dbReference>
<evidence type="ECO:0000259" key="8">
    <source>
        <dbReference type="PROSITE" id="PS50020"/>
    </source>
</evidence>
<accession>A0A9Q1BGI7</accession>
<feature type="region of interest" description="Disordered" evidence="5">
    <location>
        <begin position="204"/>
        <end position="242"/>
    </location>
</feature>
<dbReference type="Pfam" id="PF00620">
    <property type="entry name" value="RhoGAP"/>
    <property type="match status" value="1"/>
</dbReference>
<organism evidence="10 11">
    <name type="scientific">Holothuria leucospilota</name>
    <name type="common">Black long sea cucumber</name>
    <name type="synonym">Mertensiothuria leucospilota</name>
    <dbReference type="NCBI Taxonomy" id="206669"/>
    <lineage>
        <taxon>Eukaryota</taxon>
        <taxon>Metazoa</taxon>
        <taxon>Echinodermata</taxon>
        <taxon>Eleutherozoa</taxon>
        <taxon>Echinozoa</taxon>
        <taxon>Holothuroidea</taxon>
        <taxon>Aspidochirotacea</taxon>
        <taxon>Aspidochirotida</taxon>
        <taxon>Holothuriidae</taxon>
        <taxon>Holothuria</taxon>
    </lineage>
</organism>
<dbReference type="GO" id="GO:0005737">
    <property type="term" value="C:cytoplasm"/>
    <property type="evidence" value="ECO:0007669"/>
    <property type="project" value="TreeGrafter"/>
</dbReference>
<protein>
    <submittedName>
        <fullName evidence="10">Rho GTPase-activating protein 12</fullName>
    </submittedName>
</protein>
<dbReference type="InterPro" id="IPR000198">
    <property type="entry name" value="RhoGAP_dom"/>
</dbReference>
<feature type="domain" description="WW" evidence="8">
    <location>
        <begin position="184"/>
        <end position="217"/>
    </location>
</feature>
<dbReference type="SUPFAM" id="SSF50044">
    <property type="entry name" value="SH3-domain"/>
    <property type="match status" value="1"/>
</dbReference>
<evidence type="ECO:0000256" key="5">
    <source>
        <dbReference type="SAM" id="MobiDB-lite"/>
    </source>
</evidence>
<dbReference type="PROSITE" id="PS50020">
    <property type="entry name" value="WW_DOMAIN_2"/>
    <property type="match status" value="1"/>
</dbReference>
<feature type="region of interest" description="Disordered" evidence="5">
    <location>
        <begin position="109"/>
        <end position="186"/>
    </location>
</feature>
<sequence>MGSTIVEALYQYNVDLPDGKQETVSPGDKFKLIKKSNSDWWYVQFVEDGASFYLPATYLKELNERTAKPEPSVVPDKPERLTADCKLDENGQGHNGEKNHNNVLTVGDSSMRRRSSAPHGSSFKSVPSARFHHDLPIQEVDYPDGRNGGPTRPSQLSFRRDIPRVAHRSPQSPSKDPSGYPAVDPQQGEWRTLCDSQGRTYYHNQTTGQTQWEPPRGTKPVPMVRSPNSVRRSSEGSILPAGWREEMSSNGETVFIHDATNQKWCSSIDTQGEGRRYYYSSENPGDVRWQLPEVYHGLPRCSLPIIRTLPEPVHRRNDRSNILNRGRPDSQRPMSMYTDRTAARRGAFQPNFPMESNLVMDSVHELESASPTASQPPPIMIAIHSPTSPTLPKHHVTTNVNRRYSDSVEDISPDAIPLEKEGILSKLQLTENGRKIKPKWVIHYTTLSGSKLSFYKDIKNVEKGNTRTSPTGPPDSTFELYGAELKWPKNERAKLGRKFAFEPNSALNKKTFQLSLPNSEILVQGETEEDCLQWFQAINNGIRALGPNQRLFSQSNQADIFPDSPEGKSKPKSPTRDFSESDARAAASKSKIKDKLKSFISKRPNPEVLKEKGILKEENVFGKRLVELCKKEKSTVPRFILSCIEAIDNRGLEVDGVYRVSGNLSMMQRLRFQVDQEKPLNLNEPPWNDIHVIAGSLKLFFRELPEPLFTFEAYDRFIQCDIVYLTFSTAMNDTKQRVKKIRELLNGLPREHKDTIIALFSHLRRVIDHGEKNRMKAQNVAIVFGPTLMWSKKESFNLATNLILQNRLMEHILNDFDIICKS</sequence>
<dbReference type="GO" id="GO:0005096">
    <property type="term" value="F:GTPase activator activity"/>
    <property type="evidence" value="ECO:0007669"/>
    <property type="project" value="UniProtKB-KW"/>
</dbReference>
<dbReference type="Pfam" id="PF00397">
    <property type="entry name" value="WW"/>
    <property type="match status" value="1"/>
</dbReference>
<dbReference type="InterPro" id="IPR004018">
    <property type="entry name" value="RPEL_repeat"/>
</dbReference>
<dbReference type="InterPro" id="IPR036020">
    <property type="entry name" value="WW_dom_sf"/>
</dbReference>
<feature type="domain" description="PH" evidence="7">
    <location>
        <begin position="417"/>
        <end position="543"/>
    </location>
</feature>
<dbReference type="GO" id="GO:0007165">
    <property type="term" value="P:signal transduction"/>
    <property type="evidence" value="ECO:0007669"/>
    <property type="project" value="InterPro"/>
</dbReference>
<dbReference type="Gene3D" id="1.10.555.10">
    <property type="entry name" value="Rho GTPase activation protein"/>
    <property type="match status" value="1"/>
</dbReference>
<proteinExistence type="predicted"/>
<dbReference type="Gene3D" id="2.30.30.40">
    <property type="entry name" value="SH3 Domains"/>
    <property type="match status" value="1"/>
</dbReference>
<dbReference type="SMART" id="SM00456">
    <property type="entry name" value="WW"/>
    <property type="match status" value="2"/>
</dbReference>
<dbReference type="PROSITE" id="PS50002">
    <property type="entry name" value="SH3"/>
    <property type="match status" value="1"/>
</dbReference>
<evidence type="ECO:0000259" key="7">
    <source>
        <dbReference type="PROSITE" id="PS50003"/>
    </source>
</evidence>
<dbReference type="OrthoDB" id="79452at2759"/>
<evidence type="ECO:0000256" key="3">
    <source>
        <dbReference type="ARBA" id="ARBA00022737"/>
    </source>
</evidence>
<dbReference type="SMART" id="SM00707">
    <property type="entry name" value="RPEL"/>
    <property type="match status" value="1"/>
</dbReference>
<keyword evidence="1 4" id="KW-0728">SH3 domain</keyword>
<evidence type="ECO:0000313" key="11">
    <source>
        <dbReference type="Proteomes" id="UP001152320"/>
    </source>
</evidence>
<evidence type="ECO:0000256" key="1">
    <source>
        <dbReference type="ARBA" id="ARBA00022443"/>
    </source>
</evidence>
<dbReference type="PANTHER" id="PTHR23176">
    <property type="entry name" value="RHO/RAC/CDC GTPASE-ACTIVATING PROTEIN"/>
    <property type="match status" value="1"/>
</dbReference>
<dbReference type="InterPro" id="IPR001452">
    <property type="entry name" value="SH3_domain"/>
</dbReference>
<gene>
    <name evidence="10" type="ORF">HOLleu_34262</name>
</gene>
<keyword evidence="3" id="KW-0677">Repeat</keyword>
<evidence type="ECO:0000259" key="6">
    <source>
        <dbReference type="PROSITE" id="PS50002"/>
    </source>
</evidence>
<dbReference type="SUPFAM" id="SSF51045">
    <property type="entry name" value="WW domain"/>
    <property type="match status" value="1"/>
</dbReference>
<feature type="region of interest" description="Disordered" evidence="5">
    <location>
        <begin position="558"/>
        <end position="589"/>
    </location>
</feature>
<dbReference type="InterPro" id="IPR001849">
    <property type="entry name" value="PH_domain"/>
</dbReference>
<dbReference type="EMBL" id="JAIZAY010000018">
    <property type="protein sequence ID" value="KAJ8024364.1"/>
    <property type="molecule type" value="Genomic_DNA"/>
</dbReference>
<feature type="compositionally biased region" description="Basic and acidic residues" evidence="5">
    <location>
        <begin position="565"/>
        <end position="583"/>
    </location>
</feature>
<dbReference type="Proteomes" id="UP001152320">
    <property type="component" value="Chromosome 18"/>
</dbReference>
<dbReference type="PROSITE" id="PS50238">
    <property type="entry name" value="RHOGAP"/>
    <property type="match status" value="1"/>
</dbReference>
<comment type="caution">
    <text evidence="10">The sequence shown here is derived from an EMBL/GenBank/DDBJ whole genome shotgun (WGS) entry which is preliminary data.</text>
</comment>
<dbReference type="PROSITE" id="PS50003">
    <property type="entry name" value="PH_DOMAIN"/>
    <property type="match status" value="1"/>
</dbReference>
<keyword evidence="2" id="KW-0343">GTPase activation</keyword>
<evidence type="ECO:0000313" key="10">
    <source>
        <dbReference type="EMBL" id="KAJ8024364.1"/>
    </source>
</evidence>
<dbReference type="FunFam" id="1.10.555.10:FF:000003">
    <property type="entry name" value="Putative rho GTPase-activating protein 12"/>
    <property type="match status" value="1"/>
</dbReference>
<feature type="domain" description="Rho-GAP" evidence="9">
    <location>
        <begin position="623"/>
        <end position="820"/>
    </location>
</feature>
<dbReference type="Gene3D" id="6.10.140.2130">
    <property type="match status" value="1"/>
</dbReference>
<name>A0A9Q1BGI7_HOLLE</name>
<keyword evidence="11" id="KW-1185">Reference proteome</keyword>
<dbReference type="SUPFAM" id="SSF48350">
    <property type="entry name" value="GTPase activation domain, GAP"/>
    <property type="match status" value="1"/>
</dbReference>
<dbReference type="InterPro" id="IPR001202">
    <property type="entry name" value="WW_dom"/>
</dbReference>
<dbReference type="SUPFAM" id="SSF50729">
    <property type="entry name" value="PH domain-like"/>
    <property type="match status" value="1"/>
</dbReference>
<dbReference type="InterPro" id="IPR036028">
    <property type="entry name" value="SH3-like_dom_sf"/>
</dbReference>
<dbReference type="AlphaFoldDB" id="A0A9Q1BGI7"/>
<feature type="domain" description="SH3" evidence="6">
    <location>
        <begin position="1"/>
        <end position="64"/>
    </location>
</feature>
<dbReference type="InterPro" id="IPR050729">
    <property type="entry name" value="Rho-GAP"/>
</dbReference>
<dbReference type="Gene3D" id="2.20.70.10">
    <property type="match status" value="1"/>
</dbReference>
<evidence type="ECO:0000256" key="4">
    <source>
        <dbReference type="PROSITE-ProRule" id="PRU00192"/>
    </source>
</evidence>
<evidence type="ECO:0000259" key="9">
    <source>
        <dbReference type="PROSITE" id="PS50238"/>
    </source>
</evidence>
<evidence type="ECO:0000256" key="2">
    <source>
        <dbReference type="ARBA" id="ARBA00022468"/>
    </source>
</evidence>
<dbReference type="Gene3D" id="2.30.29.30">
    <property type="entry name" value="Pleckstrin-homology domain (PH domain)/Phosphotyrosine-binding domain (PTB)"/>
    <property type="match status" value="1"/>
</dbReference>
<dbReference type="CDD" id="cd00201">
    <property type="entry name" value="WW"/>
    <property type="match status" value="1"/>
</dbReference>
<dbReference type="PROSITE" id="PS01159">
    <property type="entry name" value="WW_DOMAIN_1"/>
    <property type="match status" value="1"/>
</dbReference>
<reference evidence="10" key="1">
    <citation type="submission" date="2021-10" db="EMBL/GenBank/DDBJ databases">
        <title>Tropical sea cucumber genome reveals ecological adaptation and Cuvierian tubules defense mechanism.</title>
        <authorList>
            <person name="Chen T."/>
        </authorList>
    </citation>
    <scope>NUCLEOTIDE SEQUENCE</scope>
    <source>
        <strain evidence="10">Nanhai2018</strain>
        <tissue evidence="10">Muscle</tissue>
    </source>
</reference>